<keyword evidence="5 6" id="KW-0472">Membrane</keyword>
<evidence type="ECO:0000256" key="2">
    <source>
        <dbReference type="ARBA" id="ARBA00022475"/>
    </source>
</evidence>
<comment type="caution">
    <text evidence="7">The sequence shown here is derived from an EMBL/GenBank/DDBJ whole genome shotgun (WGS) entry which is preliminary data.</text>
</comment>
<evidence type="ECO:0000256" key="5">
    <source>
        <dbReference type="ARBA" id="ARBA00023136"/>
    </source>
</evidence>
<dbReference type="InterPro" id="IPR001851">
    <property type="entry name" value="ABC_transp_permease"/>
</dbReference>
<evidence type="ECO:0000256" key="6">
    <source>
        <dbReference type="SAM" id="Phobius"/>
    </source>
</evidence>
<proteinExistence type="predicted"/>
<keyword evidence="4 6" id="KW-1133">Transmembrane helix</keyword>
<feature type="transmembrane region" description="Helical" evidence="6">
    <location>
        <begin position="75"/>
        <end position="94"/>
    </location>
</feature>
<evidence type="ECO:0000256" key="4">
    <source>
        <dbReference type="ARBA" id="ARBA00022989"/>
    </source>
</evidence>
<evidence type="ECO:0000256" key="1">
    <source>
        <dbReference type="ARBA" id="ARBA00004651"/>
    </source>
</evidence>
<evidence type="ECO:0000313" key="7">
    <source>
        <dbReference type="EMBL" id="KUG21898.1"/>
    </source>
</evidence>
<organism evidence="7">
    <name type="scientific">hydrocarbon metagenome</name>
    <dbReference type="NCBI Taxonomy" id="938273"/>
    <lineage>
        <taxon>unclassified sequences</taxon>
        <taxon>metagenomes</taxon>
        <taxon>ecological metagenomes</taxon>
    </lineage>
</organism>
<reference evidence="7" key="1">
    <citation type="journal article" date="2015" name="Proc. Natl. Acad. Sci. U.S.A.">
        <title>Networks of energetic and metabolic interactions define dynamics in microbial communities.</title>
        <authorList>
            <person name="Embree M."/>
            <person name="Liu J.K."/>
            <person name="Al-Bassam M.M."/>
            <person name="Zengler K."/>
        </authorList>
    </citation>
    <scope>NUCLEOTIDE SEQUENCE</scope>
</reference>
<keyword evidence="3 6" id="KW-0812">Transmembrane</keyword>
<dbReference type="InterPro" id="IPR043428">
    <property type="entry name" value="LivM-like"/>
</dbReference>
<keyword evidence="2" id="KW-1003">Cell membrane</keyword>
<name>A0A0W8FLV0_9ZZZZ</name>
<dbReference type="GO" id="GO:0005886">
    <property type="term" value="C:plasma membrane"/>
    <property type="evidence" value="ECO:0007669"/>
    <property type="project" value="UniProtKB-SubCell"/>
</dbReference>
<accession>A0A0W8FLV0</accession>
<comment type="subcellular location">
    <subcellularLocation>
        <location evidence="1">Cell membrane</location>
        <topology evidence="1">Multi-pass membrane protein</topology>
    </subcellularLocation>
</comment>
<feature type="transmembrane region" description="Helical" evidence="6">
    <location>
        <begin position="38"/>
        <end position="63"/>
    </location>
</feature>
<dbReference type="Pfam" id="PF02653">
    <property type="entry name" value="BPD_transp_2"/>
    <property type="match status" value="1"/>
</dbReference>
<dbReference type="AlphaFoldDB" id="A0A0W8FLV0"/>
<sequence>MQIFAVSAVISALAGSLYAHIMTFIAPASFGFNFSVELLTMVVIGGLGSIYGSFLGAIILTMLPEFLRVFQDFDIVVYGLMLILMTMFMPGGLVGGMQKIAEFTVAKMKRIKDKDAQT</sequence>
<dbReference type="PANTHER" id="PTHR30482">
    <property type="entry name" value="HIGH-AFFINITY BRANCHED-CHAIN AMINO ACID TRANSPORT SYSTEM PERMEASE"/>
    <property type="match status" value="1"/>
</dbReference>
<gene>
    <name evidence="7" type="ORF">ASZ90_008337</name>
</gene>
<dbReference type="GO" id="GO:0015658">
    <property type="term" value="F:branched-chain amino acid transmembrane transporter activity"/>
    <property type="evidence" value="ECO:0007669"/>
    <property type="project" value="InterPro"/>
</dbReference>
<dbReference type="EMBL" id="LNQE01001011">
    <property type="protein sequence ID" value="KUG21898.1"/>
    <property type="molecule type" value="Genomic_DNA"/>
</dbReference>
<dbReference type="PANTHER" id="PTHR30482:SF18">
    <property type="entry name" value="BRANCHED AMINO ACID TRANSPORT SYSTEM PERMEASE"/>
    <property type="match status" value="1"/>
</dbReference>
<protein>
    <submittedName>
        <fullName evidence="7">Branched-chain amino acid transport system permease protein livm</fullName>
    </submittedName>
</protein>
<dbReference type="CDD" id="cd06581">
    <property type="entry name" value="TM_PBP1_LivM_like"/>
    <property type="match status" value="1"/>
</dbReference>
<evidence type="ECO:0000256" key="3">
    <source>
        <dbReference type="ARBA" id="ARBA00022692"/>
    </source>
</evidence>